<proteinExistence type="predicted"/>
<keyword evidence="4" id="KW-1185">Reference proteome</keyword>
<name>A0A383V9Q5_TETOB</name>
<feature type="transmembrane region" description="Helical" evidence="2">
    <location>
        <begin position="124"/>
        <end position="142"/>
    </location>
</feature>
<feature type="transmembrane region" description="Helical" evidence="2">
    <location>
        <begin position="163"/>
        <end position="185"/>
    </location>
</feature>
<feature type="transmembrane region" description="Helical" evidence="2">
    <location>
        <begin position="309"/>
        <end position="328"/>
    </location>
</feature>
<feature type="compositionally biased region" description="Low complexity" evidence="1">
    <location>
        <begin position="53"/>
        <end position="70"/>
    </location>
</feature>
<gene>
    <name evidence="3" type="ORF">BQ4739_LOCUS2914</name>
</gene>
<reference evidence="3 4" key="1">
    <citation type="submission" date="2016-10" db="EMBL/GenBank/DDBJ databases">
        <authorList>
            <person name="Cai Z."/>
        </authorList>
    </citation>
    <scope>NUCLEOTIDE SEQUENCE [LARGE SCALE GENOMIC DNA]</scope>
</reference>
<dbReference type="EMBL" id="FNXT01000218">
    <property type="protein sequence ID" value="SZX62317.1"/>
    <property type="molecule type" value="Genomic_DNA"/>
</dbReference>
<accession>A0A383V9Q5</accession>
<evidence type="ECO:0000256" key="1">
    <source>
        <dbReference type="SAM" id="MobiDB-lite"/>
    </source>
</evidence>
<keyword evidence="2" id="KW-1133">Transmembrane helix</keyword>
<evidence type="ECO:0000313" key="4">
    <source>
        <dbReference type="Proteomes" id="UP000256970"/>
    </source>
</evidence>
<keyword evidence="2" id="KW-0472">Membrane</keyword>
<organism evidence="3 4">
    <name type="scientific">Tetradesmus obliquus</name>
    <name type="common">Green alga</name>
    <name type="synonym">Acutodesmus obliquus</name>
    <dbReference type="NCBI Taxonomy" id="3088"/>
    <lineage>
        <taxon>Eukaryota</taxon>
        <taxon>Viridiplantae</taxon>
        <taxon>Chlorophyta</taxon>
        <taxon>core chlorophytes</taxon>
        <taxon>Chlorophyceae</taxon>
        <taxon>CS clade</taxon>
        <taxon>Sphaeropleales</taxon>
        <taxon>Scenedesmaceae</taxon>
        <taxon>Tetradesmus</taxon>
    </lineage>
</organism>
<evidence type="ECO:0000256" key="2">
    <source>
        <dbReference type="SAM" id="Phobius"/>
    </source>
</evidence>
<feature type="region of interest" description="Disordered" evidence="1">
    <location>
        <begin position="44"/>
        <end position="73"/>
    </location>
</feature>
<keyword evidence="2" id="KW-0812">Transmembrane</keyword>
<feature type="region of interest" description="Disordered" evidence="1">
    <location>
        <begin position="1"/>
        <end position="20"/>
    </location>
</feature>
<sequence>MLSIHRQHAPAARGHVRRQHAHICRAVRPAAQRQLQLQRAARLLTRADPESNSSTTATKQDTSSSSSSSSQVQPGLAGGLLSLPEQQSAAYLFLTGTSVAFGVAALAAPQLLLTLALGVDATPLDVAFTRIAGATMAISAAVEYSLQDAVVAGHLKSSTYQRLILAILGKNCLYLAAFALSPGLWSPVLFSFYPTAAAASIVINAATLRSGFAQAGAASAGDGLASLAGFSVPKTPAGWTYSVFILLYAATVAACYAPEVIFTGQPMTAAGQLLKHTWAPGFLLAGATCWVLADAADRGRLGASTFRRLNLGLAAVEAGYTAVFGWSIASGLAVNDGSSWSNLAGSAGITLYCLYQYVTNDKSKK</sequence>
<feature type="transmembrane region" description="Helical" evidence="2">
    <location>
        <begin position="239"/>
        <end position="257"/>
    </location>
</feature>
<dbReference type="AlphaFoldDB" id="A0A383V9Q5"/>
<feature type="transmembrane region" description="Helical" evidence="2">
    <location>
        <begin position="90"/>
        <end position="112"/>
    </location>
</feature>
<protein>
    <submittedName>
        <fullName evidence="3">Uncharacterized protein</fullName>
    </submittedName>
</protein>
<dbReference type="Proteomes" id="UP000256970">
    <property type="component" value="Unassembled WGS sequence"/>
</dbReference>
<feature type="transmembrane region" description="Helical" evidence="2">
    <location>
        <begin position="340"/>
        <end position="358"/>
    </location>
</feature>
<evidence type="ECO:0000313" key="3">
    <source>
        <dbReference type="EMBL" id="SZX62317.1"/>
    </source>
</evidence>